<comment type="subcellular location">
    <subcellularLocation>
        <location evidence="1">Membrane</location>
        <topology evidence="1">Single-pass membrane protein</topology>
    </subcellularLocation>
</comment>
<accession>A0A7G9SH50</accession>
<protein>
    <submittedName>
        <fullName evidence="7">TonB family protein</fullName>
    </submittedName>
</protein>
<dbReference type="GO" id="GO:0055085">
    <property type="term" value="P:transmembrane transport"/>
    <property type="evidence" value="ECO:0007669"/>
    <property type="project" value="InterPro"/>
</dbReference>
<dbReference type="InterPro" id="IPR006260">
    <property type="entry name" value="TonB/TolA_C"/>
</dbReference>
<evidence type="ECO:0000256" key="2">
    <source>
        <dbReference type="ARBA" id="ARBA00022692"/>
    </source>
</evidence>
<evidence type="ECO:0000256" key="4">
    <source>
        <dbReference type="ARBA" id="ARBA00023136"/>
    </source>
</evidence>
<keyword evidence="4" id="KW-0472">Membrane</keyword>
<evidence type="ECO:0000313" key="7">
    <source>
        <dbReference type="EMBL" id="QNN67175.1"/>
    </source>
</evidence>
<evidence type="ECO:0000256" key="5">
    <source>
        <dbReference type="SAM" id="MobiDB-lite"/>
    </source>
</evidence>
<dbReference type="KEGG" id="slut:H9L13_11200"/>
<dbReference type="Proteomes" id="UP000515971">
    <property type="component" value="Chromosome"/>
</dbReference>
<sequence>MLILFSAVAMAAQAPAAVVDEPIWQMPSGEIMFRDYPVQAMGKTGNVAFRMTTSAEGDPQACEVTRGSGNAVLDREACRSLMMYAKFKPIKVKNGIQVVKGLVRWSPSEAAAALAAMRNPRQVVAASAPQPRKLPTPRWGWKRQPKLDRNLANEKVVCKRVPRAGTLSGSEYRCRAPEAWARSEESDGFWGELQGRKGAGTNAVR</sequence>
<evidence type="ECO:0000256" key="1">
    <source>
        <dbReference type="ARBA" id="ARBA00004167"/>
    </source>
</evidence>
<dbReference type="SUPFAM" id="SSF74653">
    <property type="entry name" value="TolA/TonB C-terminal domain"/>
    <property type="match status" value="1"/>
</dbReference>
<dbReference type="GO" id="GO:0016020">
    <property type="term" value="C:membrane"/>
    <property type="evidence" value="ECO:0007669"/>
    <property type="project" value="UniProtKB-SubCell"/>
</dbReference>
<dbReference type="RefSeq" id="WP_187537767.1">
    <property type="nucleotide sequence ID" value="NZ_CP060718.1"/>
</dbReference>
<proteinExistence type="predicted"/>
<evidence type="ECO:0000259" key="6">
    <source>
        <dbReference type="Pfam" id="PF03544"/>
    </source>
</evidence>
<dbReference type="EMBL" id="CP060718">
    <property type="protein sequence ID" value="QNN67175.1"/>
    <property type="molecule type" value="Genomic_DNA"/>
</dbReference>
<dbReference type="NCBIfam" id="TIGR01352">
    <property type="entry name" value="tonB_Cterm"/>
    <property type="match status" value="1"/>
</dbReference>
<name>A0A7G9SH50_9SPHN</name>
<gene>
    <name evidence="7" type="ORF">H9L13_11200</name>
</gene>
<dbReference type="Gene3D" id="3.30.1150.10">
    <property type="match status" value="1"/>
</dbReference>
<dbReference type="AlphaFoldDB" id="A0A7G9SH50"/>
<keyword evidence="3" id="KW-1133">Transmembrane helix</keyword>
<evidence type="ECO:0000313" key="8">
    <source>
        <dbReference type="Proteomes" id="UP000515971"/>
    </source>
</evidence>
<keyword evidence="8" id="KW-1185">Reference proteome</keyword>
<organism evidence="7 8">
    <name type="scientific">Sphingomonas lutea</name>
    <dbReference type="NCBI Taxonomy" id="1045317"/>
    <lineage>
        <taxon>Bacteria</taxon>
        <taxon>Pseudomonadati</taxon>
        <taxon>Pseudomonadota</taxon>
        <taxon>Alphaproteobacteria</taxon>
        <taxon>Sphingomonadales</taxon>
        <taxon>Sphingomonadaceae</taxon>
        <taxon>Sphingomonas</taxon>
    </lineage>
</organism>
<reference evidence="7 8" key="1">
    <citation type="submission" date="2020-08" db="EMBL/GenBank/DDBJ databases">
        <title>Genome sequence of Sphingomonas lutea KCTC 23642T.</title>
        <authorList>
            <person name="Hyun D.-W."/>
            <person name="Bae J.-W."/>
        </authorList>
    </citation>
    <scope>NUCLEOTIDE SEQUENCE [LARGE SCALE GENOMIC DNA]</scope>
    <source>
        <strain evidence="7 8">KCTC 23642</strain>
    </source>
</reference>
<dbReference type="Pfam" id="PF03544">
    <property type="entry name" value="TonB_C"/>
    <property type="match status" value="1"/>
</dbReference>
<dbReference type="InterPro" id="IPR037682">
    <property type="entry name" value="TonB_C"/>
</dbReference>
<feature type="domain" description="TonB C-terminal" evidence="6">
    <location>
        <begin position="38"/>
        <end position="93"/>
    </location>
</feature>
<evidence type="ECO:0000256" key="3">
    <source>
        <dbReference type="ARBA" id="ARBA00022989"/>
    </source>
</evidence>
<feature type="region of interest" description="Disordered" evidence="5">
    <location>
        <begin position="182"/>
        <end position="205"/>
    </location>
</feature>
<keyword evidence="2" id="KW-0812">Transmembrane</keyword>